<dbReference type="PANTHER" id="PTHR11614">
    <property type="entry name" value="PHOSPHOLIPASE-RELATED"/>
    <property type="match status" value="1"/>
</dbReference>
<protein>
    <submittedName>
        <fullName evidence="3">Acylglycerol lipase</fullName>
    </submittedName>
</protein>
<dbReference type="Proteomes" id="UP000292423">
    <property type="component" value="Unassembled WGS sequence"/>
</dbReference>
<name>A0A4Q7ZCT0_9GAMM</name>
<evidence type="ECO:0000313" key="4">
    <source>
        <dbReference type="Proteomes" id="UP000292423"/>
    </source>
</evidence>
<gene>
    <name evidence="3" type="ORF">EV700_0772</name>
</gene>
<dbReference type="InterPro" id="IPR000073">
    <property type="entry name" value="AB_hydrolase_1"/>
</dbReference>
<reference evidence="3 4" key="1">
    <citation type="submission" date="2019-02" db="EMBL/GenBank/DDBJ databases">
        <title>Genomic Encyclopedia of Type Strains, Phase IV (KMG-IV): sequencing the most valuable type-strain genomes for metagenomic binning, comparative biology and taxonomic classification.</title>
        <authorList>
            <person name="Goeker M."/>
        </authorList>
    </citation>
    <scope>NUCLEOTIDE SEQUENCE [LARGE SCALE GENOMIC DNA]</scope>
    <source>
        <strain evidence="3 4">DSM 105135</strain>
    </source>
</reference>
<dbReference type="Pfam" id="PF12146">
    <property type="entry name" value="Hydrolase_4"/>
    <property type="match status" value="1"/>
</dbReference>
<dbReference type="InterPro" id="IPR029058">
    <property type="entry name" value="AB_hydrolase_fold"/>
</dbReference>
<evidence type="ECO:0000259" key="2">
    <source>
        <dbReference type="Pfam" id="PF12146"/>
    </source>
</evidence>
<feature type="domain" description="Serine aminopeptidase S33" evidence="2">
    <location>
        <begin position="75"/>
        <end position="321"/>
    </location>
</feature>
<dbReference type="EMBL" id="SHKX01000010">
    <property type="protein sequence ID" value="RZU47805.1"/>
    <property type="molecule type" value="Genomic_DNA"/>
</dbReference>
<dbReference type="SUPFAM" id="SSF53474">
    <property type="entry name" value="alpha/beta-Hydrolases"/>
    <property type="match status" value="1"/>
</dbReference>
<dbReference type="InterPro" id="IPR051044">
    <property type="entry name" value="MAG_DAG_Lipase"/>
</dbReference>
<evidence type="ECO:0000313" key="3">
    <source>
        <dbReference type="EMBL" id="RZU47805.1"/>
    </source>
</evidence>
<proteinExistence type="predicted"/>
<dbReference type="OrthoDB" id="9812921at2"/>
<dbReference type="PRINTS" id="PR00111">
    <property type="entry name" value="ABHYDROLASE"/>
</dbReference>
<sequence>MPCGWGCFMGKWMFFRHIFALFALVVTLAGCSSLSTIKSDEPEKYVLAPSANEARHFFTRSGLHLFGQWWMPSGSPKAIVLLVHGTAVHSGFYDPWAKDLTSRGYAVFGIDLRGWGQSQGYGARRGSVGKIDEYVEDVEIARREVRRRFPGKPVYLQGESLGGAVVLMASISGRVASDGLILNAPAIQLNPGHILPASVGNFGLWTAAQSARHMAQTPLLPVWKSLTWTIVKDPAVKQRYWEDPFTAHKALPGSFLVAMQDVTQRLQLNINNVRVPFLVMHGTRDALVAKEGSELLMAKAVSTDKTIKIYEGMRHATLHDVDKDKVWSDVTSWLDTHADKAIAAKALNPDPTEISDSGEDDDSQKTAFRSRYQQLTMTTRN</sequence>
<dbReference type="AlphaFoldDB" id="A0A4Q7ZCT0"/>
<feature type="compositionally biased region" description="Polar residues" evidence="1">
    <location>
        <begin position="365"/>
        <end position="381"/>
    </location>
</feature>
<keyword evidence="4" id="KW-1185">Reference proteome</keyword>
<evidence type="ECO:0000256" key="1">
    <source>
        <dbReference type="SAM" id="MobiDB-lite"/>
    </source>
</evidence>
<accession>A0A4Q7ZCT0</accession>
<organism evidence="3 4">
    <name type="scientific">Fluviicoccus keumensis</name>
    <dbReference type="NCBI Taxonomy" id="1435465"/>
    <lineage>
        <taxon>Bacteria</taxon>
        <taxon>Pseudomonadati</taxon>
        <taxon>Pseudomonadota</taxon>
        <taxon>Gammaproteobacteria</taxon>
        <taxon>Moraxellales</taxon>
        <taxon>Moraxellaceae</taxon>
        <taxon>Fluviicoccus</taxon>
    </lineage>
</organism>
<comment type="caution">
    <text evidence="3">The sequence shown here is derived from an EMBL/GenBank/DDBJ whole genome shotgun (WGS) entry which is preliminary data.</text>
</comment>
<feature type="region of interest" description="Disordered" evidence="1">
    <location>
        <begin position="349"/>
        <end position="381"/>
    </location>
</feature>
<dbReference type="InterPro" id="IPR022742">
    <property type="entry name" value="Hydrolase_4"/>
</dbReference>
<dbReference type="Gene3D" id="3.40.50.1820">
    <property type="entry name" value="alpha/beta hydrolase"/>
    <property type="match status" value="1"/>
</dbReference>